<keyword evidence="2" id="KW-1185">Reference proteome</keyword>
<organism evidence="1 2">
    <name type="scientific">Nephila pilipes</name>
    <name type="common">Giant wood spider</name>
    <name type="synonym">Nephila maculata</name>
    <dbReference type="NCBI Taxonomy" id="299642"/>
    <lineage>
        <taxon>Eukaryota</taxon>
        <taxon>Metazoa</taxon>
        <taxon>Ecdysozoa</taxon>
        <taxon>Arthropoda</taxon>
        <taxon>Chelicerata</taxon>
        <taxon>Arachnida</taxon>
        <taxon>Araneae</taxon>
        <taxon>Araneomorphae</taxon>
        <taxon>Entelegynae</taxon>
        <taxon>Araneoidea</taxon>
        <taxon>Nephilidae</taxon>
        <taxon>Nephila</taxon>
    </lineage>
</organism>
<evidence type="ECO:0000313" key="1">
    <source>
        <dbReference type="EMBL" id="GFT78601.1"/>
    </source>
</evidence>
<dbReference type="EMBL" id="BMAW01022629">
    <property type="protein sequence ID" value="GFT78601.1"/>
    <property type="molecule type" value="Genomic_DNA"/>
</dbReference>
<evidence type="ECO:0000313" key="2">
    <source>
        <dbReference type="Proteomes" id="UP000887013"/>
    </source>
</evidence>
<proteinExistence type="predicted"/>
<accession>A0A8X6U650</accession>
<protein>
    <submittedName>
        <fullName evidence="1">Uncharacterized protein</fullName>
    </submittedName>
</protein>
<reference evidence="1" key="1">
    <citation type="submission" date="2020-08" db="EMBL/GenBank/DDBJ databases">
        <title>Multicomponent nature underlies the extraordinary mechanical properties of spider dragline silk.</title>
        <authorList>
            <person name="Kono N."/>
            <person name="Nakamura H."/>
            <person name="Mori M."/>
            <person name="Yoshida Y."/>
            <person name="Ohtoshi R."/>
            <person name="Malay A.D."/>
            <person name="Moran D.A.P."/>
            <person name="Tomita M."/>
            <person name="Numata K."/>
            <person name="Arakawa K."/>
        </authorList>
    </citation>
    <scope>NUCLEOTIDE SEQUENCE</scope>
</reference>
<dbReference type="Proteomes" id="UP000887013">
    <property type="component" value="Unassembled WGS sequence"/>
</dbReference>
<sequence>MCLDFLCVTAVDVLPGPVSEHRLSLSLRSSPEKSNPDLTTVLKPFSLGVSRLMESSSCSRPSSLVLLLPFRLRPRDSPLPF</sequence>
<dbReference type="AlphaFoldDB" id="A0A8X6U650"/>
<gene>
    <name evidence="1" type="ORF">NPIL_314271</name>
</gene>
<comment type="caution">
    <text evidence="1">The sequence shown here is derived from an EMBL/GenBank/DDBJ whole genome shotgun (WGS) entry which is preliminary data.</text>
</comment>
<name>A0A8X6U650_NEPPI</name>